<dbReference type="InterPro" id="IPR002850">
    <property type="entry name" value="PIN_toxin-like"/>
</dbReference>
<dbReference type="Gene3D" id="3.40.50.1010">
    <property type="entry name" value="5'-nuclease"/>
    <property type="match status" value="1"/>
</dbReference>
<dbReference type="NCBIfam" id="TIGR00305">
    <property type="entry name" value="putative toxin-antitoxin system toxin component, PIN family"/>
    <property type="match status" value="1"/>
</dbReference>
<dbReference type="SUPFAM" id="SSF88723">
    <property type="entry name" value="PIN domain-like"/>
    <property type="match status" value="1"/>
</dbReference>
<keyword evidence="4" id="KW-0460">Magnesium</keyword>
<accession>A0ABU7R977</accession>
<sequence>MRVVIDTNVVISGTFFGGKPREILEAVTDRRIAAFATPEIVEEYQEVVDEMISRKNGCLRRDVLVPFEAALSFVRPHTHIEICRDPDDDKFLCCAIDAHAIHIVSGDKDLLTIGKYDGVEIVTAAEFCARYL</sequence>
<dbReference type="Proteomes" id="UP001332931">
    <property type="component" value="Unassembled WGS sequence"/>
</dbReference>
<feature type="domain" description="PIN" evidence="5">
    <location>
        <begin position="1"/>
        <end position="112"/>
    </location>
</feature>
<proteinExistence type="predicted"/>
<dbReference type="InterPro" id="IPR002716">
    <property type="entry name" value="PIN_dom"/>
</dbReference>
<gene>
    <name evidence="6" type="ORF">VXJ25_03075</name>
</gene>
<comment type="caution">
    <text evidence="6">The sequence shown here is derived from an EMBL/GenBank/DDBJ whole genome shotgun (WGS) entry which is preliminary data.</text>
</comment>
<dbReference type="EMBL" id="JAZGJQ010000002">
    <property type="protein sequence ID" value="MEE6146984.1"/>
    <property type="molecule type" value="Genomic_DNA"/>
</dbReference>
<evidence type="ECO:0000256" key="3">
    <source>
        <dbReference type="ARBA" id="ARBA00022801"/>
    </source>
</evidence>
<evidence type="ECO:0000256" key="1">
    <source>
        <dbReference type="ARBA" id="ARBA00022722"/>
    </source>
</evidence>
<dbReference type="SMART" id="SM00670">
    <property type="entry name" value="PINc"/>
    <property type="match status" value="1"/>
</dbReference>
<evidence type="ECO:0000313" key="7">
    <source>
        <dbReference type="Proteomes" id="UP001332931"/>
    </source>
</evidence>
<evidence type="ECO:0000259" key="5">
    <source>
        <dbReference type="SMART" id="SM00670"/>
    </source>
</evidence>
<name>A0ABU7R977_9ACTN</name>
<keyword evidence="2" id="KW-0479">Metal-binding</keyword>
<evidence type="ECO:0000313" key="6">
    <source>
        <dbReference type="EMBL" id="MEE6146984.1"/>
    </source>
</evidence>
<dbReference type="Pfam" id="PF13470">
    <property type="entry name" value="PIN_3"/>
    <property type="match status" value="1"/>
</dbReference>
<organism evidence="6 7">
    <name type="scientific">Olsenella absiana</name>
    <dbReference type="NCBI Taxonomy" id="3115222"/>
    <lineage>
        <taxon>Bacteria</taxon>
        <taxon>Bacillati</taxon>
        <taxon>Actinomycetota</taxon>
        <taxon>Coriobacteriia</taxon>
        <taxon>Coriobacteriales</taxon>
        <taxon>Atopobiaceae</taxon>
        <taxon>Olsenella</taxon>
    </lineage>
</organism>
<keyword evidence="7" id="KW-1185">Reference proteome</keyword>
<dbReference type="PANTHER" id="PTHR34610">
    <property type="entry name" value="SSL7007 PROTEIN"/>
    <property type="match status" value="1"/>
</dbReference>
<protein>
    <submittedName>
        <fullName evidence="6">Toxin-antitoxin system toxin component, PIN family</fullName>
    </submittedName>
</protein>
<reference evidence="6 7" key="1">
    <citation type="submission" date="2024-01" db="EMBL/GenBank/DDBJ databases">
        <title>Description of Olsenella sp. nov., isolated from pig feces.</title>
        <authorList>
            <person name="Chang Y.-H."/>
        </authorList>
    </citation>
    <scope>NUCLEOTIDE SEQUENCE [LARGE SCALE GENOMIC DNA]</scope>
    <source>
        <strain evidence="6 7">YH-ols2223</strain>
    </source>
</reference>
<evidence type="ECO:0000256" key="2">
    <source>
        <dbReference type="ARBA" id="ARBA00022723"/>
    </source>
</evidence>
<dbReference type="InterPro" id="IPR029060">
    <property type="entry name" value="PIN-like_dom_sf"/>
</dbReference>
<evidence type="ECO:0000256" key="4">
    <source>
        <dbReference type="ARBA" id="ARBA00022842"/>
    </source>
</evidence>
<keyword evidence="3" id="KW-0378">Hydrolase</keyword>
<dbReference type="RefSeq" id="WP_330957751.1">
    <property type="nucleotide sequence ID" value="NZ_JAZGJQ010000002.1"/>
</dbReference>
<keyword evidence="1" id="KW-0540">Nuclease</keyword>
<dbReference type="PANTHER" id="PTHR34610:SF3">
    <property type="entry name" value="SSL7007 PROTEIN"/>
    <property type="match status" value="1"/>
</dbReference>